<name>A0A2U8VXR9_9HYPH</name>
<accession>A0A2U8VXR9</accession>
<feature type="compositionally biased region" description="Basic and acidic residues" evidence="1">
    <location>
        <begin position="7"/>
        <end position="17"/>
    </location>
</feature>
<dbReference type="InterPro" id="IPR036388">
    <property type="entry name" value="WH-like_DNA-bd_sf"/>
</dbReference>
<dbReference type="SUPFAM" id="SSF46785">
    <property type="entry name" value="Winged helix' DNA-binding domain"/>
    <property type="match status" value="1"/>
</dbReference>
<dbReference type="RefSeq" id="WP_109953231.1">
    <property type="nucleotide sequence ID" value="NZ_CP029551.1"/>
</dbReference>
<evidence type="ECO:0000256" key="1">
    <source>
        <dbReference type="SAM" id="MobiDB-lite"/>
    </source>
</evidence>
<dbReference type="EMBL" id="CP029551">
    <property type="protein sequence ID" value="AWN38070.1"/>
    <property type="molecule type" value="Genomic_DNA"/>
</dbReference>
<evidence type="ECO:0000313" key="2">
    <source>
        <dbReference type="EMBL" id="AWN38070.1"/>
    </source>
</evidence>
<dbReference type="InterPro" id="IPR036390">
    <property type="entry name" value="WH_DNA-bd_sf"/>
</dbReference>
<reference evidence="2 3" key="1">
    <citation type="submission" date="2018-05" db="EMBL/GenBank/DDBJ databases">
        <title>Complete Genome Sequence of Methylobacterium sp. 17Sr1-43.</title>
        <authorList>
            <person name="Srinivasan S."/>
        </authorList>
    </citation>
    <scope>NUCLEOTIDE SEQUENCE [LARGE SCALE GENOMIC DNA]</scope>
    <source>
        <strain evidence="2 3">17Sr1-43</strain>
    </source>
</reference>
<dbReference type="KEGG" id="meti:DK427_21940"/>
<organism evidence="2 3">
    <name type="scientific">Methylobacterium radiodurans</name>
    <dbReference type="NCBI Taxonomy" id="2202828"/>
    <lineage>
        <taxon>Bacteria</taxon>
        <taxon>Pseudomonadati</taxon>
        <taxon>Pseudomonadota</taxon>
        <taxon>Alphaproteobacteria</taxon>
        <taxon>Hyphomicrobiales</taxon>
        <taxon>Methylobacteriaceae</taxon>
        <taxon>Methylobacterium</taxon>
    </lineage>
</organism>
<dbReference type="Pfam" id="PF11625">
    <property type="entry name" value="DUF3253"/>
    <property type="match status" value="1"/>
</dbReference>
<feature type="region of interest" description="Disordered" evidence="1">
    <location>
        <begin position="1"/>
        <end position="22"/>
    </location>
</feature>
<dbReference type="InterPro" id="IPR021660">
    <property type="entry name" value="DUF3253"/>
</dbReference>
<sequence>MNGPGKSAEKKSADKKPGQTANEALIETTLLDLVDGRGPGKTVCPSEVARAIGGPHPDGWGKLMQPVRRVAVRLAKAGRIAILRKGRPVDPDDFRGVYRLGPAGDASSGPGSQPEV</sequence>
<proteinExistence type="predicted"/>
<dbReference type="Gene3D" id="1.10.10.10">
    <property type="entry name" value="Winged helix-like DNA-binding domain superfamily/Winged helix DNA-binding domain"/>
    <property type="match status" value="1"/>
</dbReference>
<dbReference type="Proteomes" id="UP000246058">
    <property type="component" value="Chromosome"/>
</dbReference>
<evidence type="ECO:0000313" key="3">
    <source>
        <dbReference type="Proteomes" id="UP000246058"/>
    </source>
</evidence>
<keyword evidence="3" id="KW-1185">Reference proteome</keyword>
<protein>
    <submittedName>
        <fullName evidence="2">DUF3253 domain-containing protein</fullName>
    </submittedName>
</protein>
<dbReference type="OrthoDB" id="7631458at2"/>
<feature type="compositionally biased region" description="Low complexity" evidence="1">
    <location>
        <begin position="101"/>
        <end position="116"/>
    </location>
</feature>
<gene>
    <name evidence="2" type="ORF">DK427_21940</name>
</gene>
<feature type="region of interest" description="Disordered" evidence="1">
    <location>
        <begin position="90"/>
        <end position="116"/>
    </location>
</feature>
<dbReference type="AlphaFoldDB" id="A0A2U8VXR9"/>